<comment type="subcellular location">
    <subcellularLocation>
        <location evidence="1 9">Cell inner membrane</location>
        <topology evidence="1 9">Multi-pass membrane protein</topology>
    </subcellularLocation>
</comment>
<dbReference type="KEGG" id="mpri:MP3633_3131"/>
<evidence type="ECO:0000256" key="3">
    <source>
        <dbReference type="ARBA" id="ARBA00022475"/>
    </source>
</evidence>
<keyword evidence="6 9" id="KW-1133">Transmembrane helix</keyword>
<evidence type="ECO:0000256" key="1">
    <source>
        <dbReference type="ARBA" id="ARBA00004429"/>
    </source>
</evidence>
<keyword evidence="7 9" id="KW-0472">Membrane</keyword>
<evidence type="ECO:0000256" key="4">
    <source>
        <dbReference type="ARBA" id="ARBA00022519"/>
    </source>
</evidence>
<proteinExistence type="inferred from homology"/>
<keyword evidence="5 9" id="KW-0812">Transmembrane</keyword>
<sequence length="168" mass="19482">MYIKIKKTIDLISDLSFNIGSLMLGGIVIVFCTEIVMRYFFVSPTSWGPDTITYLFCASLMLTMPEVTKNNEHISISVILDFSSEKVGNYIQLILYAISFFIIIYTFHITFLELVRLFDTEIRTLGAFSIPKWWVFIFIPFSLLLTSCHFLLLFIKRAYNIKSNLRSV</sequence>
<dbReference type="GO" id="GO:0005886">
    <property type="term" value="C:plasma membrane"/>
    <property type="evidence" value="ECO:0007669"/>
    <property type="project" value="UniProtKB-SubCell"/>
</dbReference>
<organism evidence="11 12">
    <name type="scientific">Marinomonas primoryensis</name>
    <dbReference type="NCBI Taxonomy" id="178399"/>
    <lineage>
        <taxon>Bacteria</taxon>
        <taxon>Pseudomonadati</taxon>
        <taxon>Pseudomonadota</taxon>
        <taxon>Gammaproteobacteria</taxon>
        <taxon>Oceanospirillales</taxon>
        <taxon>Oceanospirillaceae</taxon>
        <taxon>Marinomonas</taxon>
    </lineage>
</organism>
<keyword evidence="2 9" id="KW-0813">Transport</keyword>
<dbReference type="EMBL" id="CP054301">
    <property type="protein sequence ID" value="QKK81858.1"/>
    <property type="molecule type" value="Genomic_DNA"/>
</dbReference>
<comment type="caution">
    <text evidence="9">Lacks conserved residue(s) required for the propagation of feature annotation.</text>
</comment>
<feature type="transmembrane region" description="Helical" evidence="9">
    <location>
        <begin position="21"/>
        <end position="41"/>
    </location>
</feature>
<keyword evidence="3" id="KW-1003">Cell membrane</keyword>
<dbReference type="AlphaFoldDB" id="A0A859CZ29"/>
<dbReference type="PANTHER" id="PTHR35011">
    <property type="entry name" value="2,3-DIKETO-L-GULONATE TRAP TRANSPORTER SMALL PERMEASE PROTEIN YIAM"/>
    <property type="match status" value="1"/>
</dbReference>
<gene>
    <name evidence="11" type="ORF">MP3633_3131</name>
</gene>
<accession>A0A859CZ29</accession>
<feature type="domain" description="Tripartite ATP-independent periplasmic transporters DctQ component" evidence="10">
    <location>
        <begin position="27"/>
        <end position="156"/>
    </location>
</feature>
<comment type="function">
    <text evidence="9">Part of the tripartite ATP-independent periplasmic (TRAP) transport system.</text>
</comment>
<evidence type="ECO:0000256" key="2">
    <source>
        <dbReference type="ARBA" id="ARBA00022448"/>
    </source>
</evidence>
<evidence type="ECO:0000256" key="9">
    <source>
        <dbReference type="RuleBase" id="RU369079"/>
    </source>
</evidence>
<evidence type="ECO:0000259" key="10">
    <source>
        <dbReference type="Pfam" id="PF04290"/>
    </source>
</evidence>
<dbReference type="RefSeq" id="WP_176336203.1">
    <property type="nucleotide sequence ID" value="NZ_BAAAEF010000032.1"/>
</dbReference>
<name>A0A859CZ29_9GAMM</name>
<evidence type="ECO:0000256" key="8">
    <source>
        <dbReference type="ARBA" id="ARBA00038436"/>
    </source>
</evidence>
<feature type="transmembrane region" description="Helical" evidence="9">
    <location>
        <begin position="90"/>
        <end position="112"/>
    </location>
</feature>
<feature type="transmembrane region" description="Helical" evidence="9">
    <location>
        <begin position="133"/>
        <end position="155"/>
    </location>
</feature>
<comment type="similarity">
    <text evidence="8 9">Belongs to the TRAP transporter small permease family.</text>
</comment>
<dbReference type="GO" id="GO:0022857">
    <property type="term" value="F:transmembrane transporter activity"/>
    <property type="evidence" value="ECO:0007669"/>
    <property type="project" value="UniProtKB-UniRule"/>
</dbReference>
<evidence type="ECO:0000313" key="12">
    <source>
        <dbReference type="Proteomes" id="UP000509371"/>
    </source>
</evidence>
<dbReference type="Proteomes" id="UP000509371">
    <property type="component" value="Chromosome"/>
</dbReference>
<comment type="subunit">
    <text evidence="9">The complex comprises the extracytoplasmic solute receptor protein and the two transmembrane proteins.</text>
</comment>
<dbReference type="InterPro" id="IPR055348">
    <property type="entry name" value="DctQ"/>
</dbReference>
<keyword evidence="4 9" id="KW-0997">Cell inner membrane</keyword>
<dbReference type="InterPro" id="IPR007387">
    <property type="entry name" value="TRAP_DctQ"/>
</dbReference>
<dbReference type="Pfam" id="PF04290">
    <property type="entry name" value="DctQ"/>
    <property type="match status" value="1"/>
</dbReference>
<evidence type="ECO:0000256" key="6">
    <source>
        <dbReference type="ARBA" id="ARBA00022989"/>
    </source>
</evidence>
<evidence type="ECO:0000256" key="5">
    <source>
        <dbReference type="ARBA" id="ARBA00022692"/>
    </source>
</evidence>
<reference evidence="11 12" key="1">
    <citation type="submission" date="2020-06" db="EMBL/GenBank/DDBJ databases">
        <authorList>
            <person name="Voronona O.L."/>
            <person name="Aksenova E.I."/>
            <person name="Kunda M.S."/>
            <person name="Semenov A.N."/>
            <person name="Ryzhova N."/>
        </authorList>
    </citation>
    <scope>NUCLEOTIDE SEQUENCE [LARGE SCALE GENOMIC DNA]</scope>
    <source>
        <strain evidence="11 12">MPKMM3633</strain>
    </source>
</reference>
<evidence type="ECO:0000313" key="11">
    <source>
        <dbReference type="EMBL" id="QKK81858.1"/>
    </source>
</evidence>
<evidence type="ECO:0000256" key="7">
    <source>
        <dbReference type="ARBA" id="ARBA00023136"/>
    </source>
</evidence>
<protein>
    <recommendedName>
        <fullName evidence="9">TRAP transporter small permease protein</fullName>
    </recommendedName>
</protein>